<keyword evidence="4" id="KW-0274">FAD</keyword>
<feature type="region of interest" description="Disordered" evidence="6">
    <location>
        <begin position="68"/>
        <end position="104"/>
    </location>
</feature>
<evidence type="ECO:0000256" key="2">
    <source>
        <dbReference type="ARBA" id="ARBA00005466"/>
    </source>
</evidence>
<dbReference type="AlphaFoldDB" id="A0A7S4R1Z6"/>
<dbReference type="InterPro" id="IPR050416">
    <property type="entry name" value="FAD-linked_Oxidoreductase"/>
</dbReference>
<keyword evidence="5" id="KW-0560">Oxidoreductase</keyword>
<name>A0A7S4R1Z6_9STRA</name>
<feature type="compositionally biased region" description="Low complexity" evidence="6">
    <location>
        <begin position="83"/>
        <end position="101"/>
    </location>
</feature>
<feature type="domain" description="FAD-binding PCMH-type" evidence="7">
    <location>
        <begin position="158"/>
        <end position="345"/>
    </location>
</feature>
<reference evidence="8" key="1">
    <citation type="submission" date="2021-01" db="EMBL/GenBank/DDBJ databases">
        <authorList>
            <person name="Corre E."/>
            <person name="Pelletier E."/>
            <person name="Niang G."/>
            <person name="Scheremetjew M."/>
            <person name="Finn R."/>
            <person name="Kale V."/>
            <person name="Holt S."/>
            <person name="Cochrane G."/>
            <person name="Meng A."/>
            <person name="Brown T."/>
            <person name="Cohen L."/>
        </authorList>
    </citation>
    <scope>NUCLEOTIDE SEQUENCE</scope>
    <source>
        <strain evidence="8">GSO104</strain>
    </source>
</reference>
<protein>
    <recommendedName>
        <fullName evidence="7">FAD-binding PCMH-type domain-containing protein</fullName>
    </recommendedName>
</protein>
<comment type="similarity">
    <text evidence="2">Belongs to the oxygen-dependent FAD-linked oxidoreductase family.</text>
</comment>
<dbReference type="PROSITE" id="PS51387">
    <property type="entry name" value="FAD_PCMH"/>
    <property type="match status" value="1"/>
</dbReference>
<accession>A0A7S4R1Z6</accession>
<evidence type="ECO:0000256" key="3">
    <source>
        <dbReference type="ARBA" id="ARBA00022630"/>
    </source>
</evidence>
<dbReference type="InterPro" id="IPR016166">
    <property type="entry name" value="FAD-bd_PCMH"/>
</dbReference>
<organism evidence="8">
    <name type="scientific">Ditylum brightwellii</name>
    <dbReference type="NCBI Taxonomy" id="49249"/>
    <lineage>
        <taxon>Eukaryota</taxon>
        <taxon>Sar</taxon>
        <taxon>Stramenopiles</taxon>
        <taxon>Ochrophyta</taxon>
        <taxon>Bacillariophyta</taxon>
        <taxon>Mediophyceae</taxon>
        <taxon>Lithodesmiophycidae</taxon>
        <taxon>Lithodesmiales</taxon>
        <taxon>Lithodesmiaceae</taxon>
        <taxon>Ditylum</taxon>
    </lineage>
</organism>
<dbReference type="SUPFAM" id="SSF56176">
    <property type="entry name" value="FAD-binding/transporter-associated domain-like"/>
    <property type="match status" value="1"/>
</dbReference>
<dbReference type="Gene3D" id="3.40.462.20">
    <property type="match status" value="1"/>
</dbReference>
<evidence type="ECO:0000256" key="6">
    <source>
        <dbReference type="SAM" id="MobiDB-lite"/>
    </source>
</evidence>
<dbReference type="Pfam" id="PF01565">
    <property type="entry name" value="FAD_binding_4"/>
    <property type="match status" value="1"/>
</dbReference>
<dbReference type="InterPro" id="IPR016169">
    <property type="entry name" value="FAD-bd_PCMH_sub2"/>
</dbReference>
<dbReference type="Gene3D" id="3.30.465.10">
    <property type="match status" value="1"/>
</dbReference>
<evidence type="ECO:0000313" key="8">
    <source>
        <dbReference type="EMBL" id="CAE4601173.1"/>
    </source>
</evidence>
<comment type="cofactor">
    <cofactor evidence="1">
        <name>FAD</name>
        <dbReference type="ChEBI" id="CHEBI:57692"/>
    </cofactor>
</comment>
<dbReference type="PANTHER" id="PTHR42973">
    <property type="entry name" value="BINDING OXIDOREDUCTASE, PUTATIVE (AFU_ORTHOLOGUE AFUA_1G17690)-RELATED"/>
    <property type="match status" value="1"/>
</dbReference>
<dbReference type="GO" id="GO:0016491">
    <property type="term" value="F:oxidoreductase activity"/>
    <property type="evidence" value="ECO:0007669"/>
    <property type="project" value="UniProtKB-KW"/>
</dbReference>
<gene>
    <name evidence="8" type="ORF">DBRI00130_LOCUS11748</name>
</gene>
<feature type="region of interest" description="Disordered" evidence="6">
    <location>
        <begin position="614"/>
        <end position="642"/>
    </location>
</feature>
<dbReference type="InterPro" id="IPR036318">
    <property type="entry name" value="FAD-bd_PCMH-like_sf"/>
</dbReference>
<dbReference type="PANTHER" id="PTHR42973:SF39">
    <property type="entry name" value="FAD-BINDING PCMH-TYPE DOMAIN-CONTAINING PROTEIN"/>
    <property type="match status" value="1"/>
</dbReference>
<keyword evidence="3" id="KW-0285">Flavoprotein</keyword>
<dbReference type="GO" id="GO:0071949">
    <property type="term" value="F:FAD binding"/>
    <property type="evidence" value="ECO:0007669"/>
    <property type="project" value="InterPro"/>
</dbReference>
<dbReference type="InterPro" id="IPR006094">
    <property type="entry name" value="Oxid_FAD_bind_N"/>
</dbReference>
<sequence length="845" mass="93794">MSLSFYCLYLQEKFQYVHTHFREQGKFLFSKNMPASHNIEVETPHIVDRLKTQVEHFLTMTLKQTRSTDISHEKSSGTLTNRSTISSLTLPSSPGSDSPIPSMRPPSHYHSYTGDIWMQDIFVEKIESQRRKGQKFRVLFPGSDRFELERMDMWNHDSICTPCLILQPKTKAEVSSCVRGYTAGVRKCLSENRRKRGDGEPIAIPRLCVAGGRNSFVSMKEGAIVLDLSRMRQVIVDADARIVTVQGGAKILDVDLELGRHGLMCVSGTHQNLGVVGCILGGGVGYASRKHGLAADNLVSAEIVLADGRVKTCSPTKHEDLYWSLRGGGGGIGVVTAVTLKCYPLRNAALLTFNLYAPNSRFRRKILEEWSRWICGDTDDEDSVDSNFNCGAPREVYSQIILPTNSSSIPCIATSVDPEVVPQSEFRLEQYREMMKIKLKRSRFFRNSSKSDDHRLPTCWSRVPGLADLRSNKFGAPFRSNSSFRMVRYYDELQGLSSKYLHSGNVFIACKYAKTLSTRIIAVLVEASSGKKSPSNESRIFITSAGHNTSETSSKETAFSSRDMNFVIFIEGKWNETGSESRDHREKQKVTKWVHWVANQLNFCEGICSTAHPESARDQVSKSGRSDPPPGWYNFSRENGSRLNKIKQKRDPRNVFSLASRISWADPTHGCSRNVPVRQSSSRSISAGREGVVSANDCFATPASTLHTKVDSYESNEHTPGNLPDVTNIAASTAGDTLGVDKGGIEASQECNKDNIGLDESSDCDDGNPDHLLPECSPSPCGVDDIDDNIEEWSLAPIETLDYDDNECIEDIMTSIDSQGVMEHSSNISESVDSNSVEHAEHCIA</sequence>
<evidence type="ECO:0000259" key="7">
    <source>
        <dbReference type="PROSITE" id="PS51387"/>
    </source>
</evidence>
<evidence type="ECO:0000256" key="5">
    <source>
        <dbReference type="ARBA" id="ARBA00023002"/>
    </source>
</evidence>
<evidence type="ECO:0000256" key="1">
    <source>
        <dbReference type="ARBA" id="ARBA00001974"/>
    </source>
</evidence>
<dbReference type="EMBL" id="HBNS01014602">
    <property type="protein sequence ID" value="CAE4601173.1"/>
    <property type="molecule type" value="Transcribed_RNA"/>
</dbReference>
<proteinExistence type="inferred from homology"/>
<evidence type="ECO:0000256" key="4">
    <source>
        <dbReference type="ARBA" id="ARBA00022827"/>
    </source>
</evidence>